<keyword evidence="5" id="KW-1185">Reference proteome</keyword>
<dbReference type="Proteomes" id="UP000297429">
    <property type="component" value="Unassembled WGS sequence"/>
</dbReference>
<gene>
    <name evidence="2" type="ORF">BCL90_3503</name>
    <name evidence="3" type="ORF">E3V97_18990</name>
</gene>
<reference evidence="3 5" key="2">
    <citation type="submission" date="2019-03" db="EMBL/GenBank/DDBJ databases">
        <authorList>
            <person name="He R.-H."/>
        </authorList>
    </citation>
    <scope>NUCLEOTIDE SEQUENCE [LARGE SCALE GENOMIC DNA]</scope>
    <source>
        <strain evidence="3 5">DSM 19624</strain>
    </source>
</reference>
<proteinExistence type="predicted"/>
<evidence type="ECO:0000256" key="1">
    <source>
        <dbReference type="SAM" id="SignalP"/>
    </source>
</evidence>
<accession>A0A497Y0Z6</accession>
<dbReference type="EMBL" id="RCCK01000012">
    <property type="protein sequence ID" value="RLJ75154.1"/>
    <property type="molecule type" value="Genomic_DNA"/>
</dbReference>
<dbReference type="Proteomes" id="UP000273898">
    <property type="component" value="Unassembled WGS sequence"/>
</dbReference>
<dbReference type="EMBL" id="SOPX01000003">
    <property type="protein sequence ID" value="TFB30257.1"/>
    <property type="molecule type" value="Genomic_DNA"/>
</dbReference>
<evidence type="ECO:0000313" key="5">
    <source>
        <dbReference type="Proteomes" id="UP000297429"/>
    </source>
</evidence>
<dbReference type="OrthoDB" id="755094at2"/>
<evidence type="ECO:0000313" key="4">
    <source>
        <dbReference type="Proteomes" id="UP000273898"/>
    </source>
</evidence>
<feature type="chain" id="PRO_5044605602" description="DUF4369 domain-containing protein" evidence="1">
    <location>
        <begin position="21"/>
        <end position="223"/>
    </location>
</feature>
<evidence type="ECO:0000313" key="3">
    <source>
        <dbReference type="EMBL" id="TFB30257.1"/>
    </source>
</evidence>
<sequence length="223" mass="25398">MKYTKTLFLLLLPIVTCGQAMNYQIKTSVGTNVKAKYAYLAMPKNLSSTQDTGKFLIVPINDGIAEFKGTVDLGDDILKTAYIFVDDRANITMPETISKVKEGIWSAKARHIVVEDLTMEIKNKDSLASAGITKGGKLTKEMEEYYQMLDNDQEIGFFKKYPDSPMSLLQLHYVVMMYELPLRSRLEAQGRDPRVYYQLLSERLRSTKQGVALKKRMDLLFVK</sequence>
<protein>
    <recommendedName>
        <fullName evidence="6">DUF4369 domain-containing protein</fullName>
    </recommendedName>
</protein>
<feature type="signal peptide" evidence="1">
    <location>
        <begin position="1"/>
        <end position="20"/>
    </location>
</feature>
<dbReference type="RefSeq" id="WP_121285123.1">
    <property type="nucleotide sequence ID" value="NZ_RCCK01000012.1"/>
</dbReference>
<reference evidence="2 4" key="1">
    <citation type="submission" date="2018-10" db="EMBL/GenBank/DDBJ databases">
        <title>Genomic Encyclopedia of Archaeal and Bacterial Type Strains, Phase II (KMG-II): from individual species to whole genera.</title>
        <authorList>
            <person name="Goeker M."/>
        </authorList>
    </citation>
    <scope>NUCLEOTIDE SEQUENCE [LARGE SCALE GENOMIC DNA]</scope>
    <source>
        <strain evidence="2 4">DSM 19624</strain>
    </source>
</reference>
<name>A0A497Y0Z6_9SPHI</name>
<evidence type="ECO:0008006" key="6">
    <source>
        <dbReference type="Google" id="ProtNLM"/>
    </source>
</evidence>
<evidence type="ECO:0000313" key="2">
    <source>
        <dbReference type="EMBL" id="RLJ75154.1"/>
    </source>
</evidence>
<keyword evidence="1" id="KW-0732">Signal</keyword>
<organism evidence="2 4">
    <name type="scientific">Pedobacter alluvionis</name>
    <dbReference type="NCBI Taxonomy" id="475253"/>
    <lineage>
        <taxon>Bacteria</taxon>
        <taxon>Pseudomonadati</taxon>
        <taxon>Bacteroidota</taxon>
        <taxon>Sphingobacteriia</taxon>
        <taxon>Sphingobacteriales</taxon>
        <taxon>Sphingobacteriaceae</taxon>
        <taxon>Pedobacter</taxon>
    </lineage>
</organism>
<comment type="caution">
    <text evidence="2">The sequence shown here is derived from an EMBL/GenBank/DDBJ whole genome shotgun (WGS) entry which is preliminary data.</text>
</comment>
<dbReference type="AlphaFoldDB" id="A0A497Y0Z6"/>